<proteinExistence type="predicted"/>
<dbReference type="AlphaFoldDB" id="A0A1X1TTT0"/>
<name>A0A1X1TTT0_9MYCO</name>
<accession>A0A1X1TTT0</accession>
<reference evidence="1 2" key="1">
    <citation type="submission" date="2016-01" db="EMBL/GenBank/DDBJ databases">
        <title>The new phylogeny of the genus Mycobacterium.</title>
        <authorList>
            <person name="Tarcisio F."/>
            <person name="Conor M."/>
            <person name="Antonella G."/>
            <person name="Elisabetta G."/>
            <person name="Giulia F.S."/>
            <person name="Sara T."/>
            <person name="Anna F."/>
            <person name="Clotilde B."/>
            <person name="Roberto B."/>
            <person name="Veronica D.S."/>
            <person name="Fabio R."/>
            <person name="Monica P."/>
            <person name="Olivier J."/>
            <person name="Enrico T."/>
            <person name="Nicola S."/>
        </authorList>
    </citation>
    <scope>NUCLEOTIDE SEQUENCE [LARGE SCALE GENOMIC DNA]</scope>
    <source>
        <strain evidence="1 2">ATCC 27353</strain>
    </source>
</reference>
<dbReference type="Proteomes" id="UP000193465">
    <property type="component" value="Unassembled WGS sequence"/>
</dbReference>
<sequence length="188" mass="20645">MSTGFDTVSKRARELLEKEGGFIVHAVEPNGDGLAVVIEVPQETRVTAHASTSEIKPGEFSLVFDDVVADDDEPFSYQIRFTWDGERAASFMLDAATEEDDPTFVGEINSDPIQGWVSWLNENDALIAFLHPLAEEEGWARVTGGAPGAGSEDPESALKEPQTWINLSKLIHAVVSNEPVPEMIRRTY</sequence>
<evidence type="ECO:0000313" key="1">
    <source>
        <dbReference type="EMBL" id="ORV47819.1"/>
    </source>
</evidence>
<keyword evidence="2" id="KW-1185">Reference proteome</keyword>
<protein>
    <submittedName>
        <fullName evidence="1">Uncharacterized protein</fullName>
    </submittedName>
</protein>
<gene>
    <name evidence="1" type="ORF">AWC02_08230</name>
</gene>
<organism evidence="1 2">
    <name type="scientific">Mycolicibacter engbaekii</name>
    <dbReference type="NCBI Taxonomy" id="188915"/>
    <lineage>
        <taxon>Bacteria</taxon>
        <taxon>Bacillati</taxon>
        <taxon>Actinomycetota</taxon>
        <taxon>Actinomycetes</taxon>
        <taxon>Mycobacteriales</taxon>
        <taxon>Mycobacteriaceae</taxon>
        <taxon>Mycolicibacter</taxon>
    </lineage>
</organism>
<comment type="caution">
    <text evidence="1">The sequence shown here is derived from an EMBL/GenBank/DDBJ whole genome shotgun (WGS) entry which is preliminary data.</text>
</comment>
<evidence type="ECO:0000313" key="2">
    <source>
        <dbReference type="Proteomes" id="UP000193465"/>
    </source>
</evidence>
<dbReference type="EMBL" id="LQOT01000027">
    <property type="protein sequence ID" value="ORV47819.1"/>
    <property type="molecule type" value="Genomic_DNA"/>
</dbReference>